<keyword evidence="3 8" id="KW-0547">Nucleotide-binding</keyword>
<dbReference type="AlphaFoldDB" id="A0A1R1MND0"/>
<evidence type="ECO:0000256" key="8">
    <source>
        <dbReference type="HAMAP-Rule" id="MF_00238"/>
    </source>
</evidence>
<evidence type="ECO:0000256" key="5">
    <source>
        <dbReference type="ARBA" id="ARBA00022840"/>
    </source>
</evidence>
<feature type="binding site" evidence="8">
    <location>
        <begin position="10"/>
        <end position="18"/>
    </location>
    <ligand>
        <name>ATP</name>
        <dbReference type="ChEBI" id="CHEBI:30616"/>
    </ligand>
</feature>
<dbReference type="EC" id="2.7.4.25" evidence="8"/>
<organism evidence="10 11">
    <name type="scientific">Desulfurobacterium indicum</name>
    <dbReference type="NCBI Taxonomy" id="1914305"/>
    <lineage>
        <taxon>Bacteria</taxon>
        <taxon>Pseudomonadati</taxon>
        <taxon>Aquificota</taxon>
        <taxon>Aquificia</taxon>
        <taxon>Desulfurobacteriales</taxon>
        <taxon>Desulfurobacteriaceae</taxon>
        <taxon>Desulfurobacterium</taxon>
    </lineage>
</organism>
<accession>A0A1R1MND0</accession>
<dbReference type="PANTHER" id="PTHR21299">
    <property type="entry name" value="CYTIDYLATE KINASE/PANTOATE-BETA-ALANINE LIGASE"/>
    <property type="match status" value="1"/>
</dbReference>
<dbReference type="GO" id="GO:0036430">
    <property type="term" value="F:CMP kinase activity"/>
    <property type="evidence" value="ECO:0007669"/>
    <property type="project" value="RHEA"/>
</dbReference>
<reference evidence="10 11" key="1">
    <citation type="submission" date="2016-10" db="EMBL/GenBank/DDBJ databases">
        <title>Genome sequence of a sulfur-reducing bacterium Desulfurobacterium indicum K6013.</title>
        <authorList>
            <person name="Cao J."/>
            <person name="Shao Z."/>
            <person name="Alain K."/>
            <person name="Jebbar M."/>
        </authorList>
    </citation>
    <scope>NUCLEOTIDE SEQUENCE [LARGE SCALE GENOMIC DNA]</scope>
    <source>
        <strain evidence="10 11">K6013</strain>
    </source>
</reference>
<evidence type="ECO:0000256" key="4">
    <source>
        <dbReference type="ARBA" id="ARBA00022777"/>
    </source>
</evidence>
<comment type="caution">
    <text evidence="10">The sequence shown here is derived from an EMBL/GenBank/DDBJ whole genome shotgun (WGS) entry which is preliminary data.</text>
</comment>
<dbReference type="OrthoDB" id="9807434at2"/>
<comment type="catalytic activity">
    <reaction evidence="7 8">
        <text>CMP + ATP = CDP + ADP</text>
        <dbReference type="Rhea" id="RHEA:11600"/>
        <dbReference type="ChEBI" id="CHEBI:30616"/>
        <dbReference type="ChEBI" id="CHEBI:58069"/>
        <dbReference type="ChEBI" id="CHEBI:60377"/>
        <dbReference type="ChEBI" id="CHEBI:456216"/>
        <dbReference type="EC" id="2.7.4.25"/>
    </reaction>
</comment>
<sequence length="219" mass="24279">MEVTKITIDGPAGAGKSTIAELLAEKLGFLHLDSGAVYRAIGVAAKKKGIDLDNEEAVSSFLKSLSIEIKNSGRVFVNGVDLTEEIRKPEGGILASKIARFPEVRRKVIEVLRKAAEGRQVITDGRDAGTNIFPDADVKIFLTASSEERARRRYRELKEKGYNVSFDQVLEEVKERDYQDRNRKVAPLTVPEGACIIDTTGKTIKEVVREIENLILHSR</sequence>
<dbReference type="Proteomes" id="UP000187408">
    <property type="component" value="Unassembled WGS sequence"/>
</dbReference>
<dbReference type="CDD" id="cd02020">
    <property type="entry name" value="CMPK"/>
    <property type="match status" value="1"/>
</dbReference>
<evidence type="ECO:0000256" key="1">
    <source>
        <dbReference type="ARBA" id="ARBA00009427"/>
    </source>
</evidence>
<evidence type="ECO:0000256" key="6">
    <source>
        <dbReference type="ARBA" id="ARBA00047615"/>
    </source>
</evidence>
<dbReference type="Pfam" id="PF02224">
    <property type="entry name" value="Cytidylate_kin"/>
    <property type="match status" value="1"/>
</dbReference>
<dbReference type="Gene3D" id="3.40.50.300">
    <property type="entry name" value="P-loop containing nucleotide triphosphate hydrolases"/>
    <property type="match status" value="1"/>
</dbReference>
<dbReference type="InterPro" id="IPR003136">
    <property type="entry name" value="Cytidylate_kin"/>
</dbReference>
<keyword evidence="8" id="KW-0963">Cytoplasm</keyword>
<evidence type="ECO:0000256" key="3">
    <source>
        <dbReference type="ARBA" id="ARBA00022741"/>
    </source>
</evidence>
<dbReference type="GO" id="GO:0005829">
    <property type="term" value="C:cytosol"/>
    <property type="evidence" value="ECO:0007669"/>
    <property type="project" value="TreeGrafter"/>
</dbReference>
<keyword evidence="11" id="KW-1185">Reference proteome</keyword>
<dbReference type="GO" id="GO:0036431">
    <property type="term" value="F:dCMP kinase activity"/>
    <property type="evidence" value="ECO:0007669"/>
    <property type="project" value="InterPro"/>
</dbReference>
<evidence type="ECO:0000313" key="10">
    <source>
        <dbReference type="EMBL" id="OMH41286.1"/>
    </source>
</evidence>
<gene>
    <name evidence="8" type="primary">cmk</name>
    <name evidence="10" type="ORF">BLW93_01045</name>
</gene>
<proteinExistence type="inferred from homology"/>
<evidence type="ECO:0000256" key="2">
    <source>
        <dbReference type="ARBA" id="ARBA00022679"/>
    </source>
</evidence>
<dbReference type="PANTHER" id="PTHR21299:SF2">
    <property type="entry name" value="CYTIDYLATE KINASE"/>
    <property type="match status" value="1"/>
</dbReference>
<evidence type="ECO:0000313" key="11">
    <source>
        <dbReference type="Proteomes" id="UP000187408"/>
    </source>
</evidence>
<feature type="domain" description="Cytidylate kinase" evidence="9">
    <location>
        <begin position="6"/>
        <end position="214"/>
    </location>
</feature>
<name>A0A1R1MND0_9BACT</name>
<keyword evidence="5 8" id="KW-0067">ATP-binding</keyword>
<dbReference type="InterPro" id="IPR011994">
    <property type="entry name" value="Cytidylate_kinase_dom"/>
</dbReference>
<comment type="catalytic activity">
    <reaction evidence="6 8">
        <text>dCMP + ATP = dCDP + ADP</text>
        <dbReference type="Rhea" id="RHEA:25094"/>
        <dbReference type="ChEBI" id="CHEBI:30616"/>
        <dbReference type="ChEBI" id="CHEBI:57566"/>
        <dbReference type="ChEBI" id="CHEBI:58593"/>
        <dbReference type="ChEBI" id="CHEBI:456216"/>
        <dbReference type="EC" id="2.7.4.25"/>
    </reaction>
</comment>
<evidence type="ECO:0000259" key="9">
    <source>
        <dbReference type="Pfam" id="PF02224"/>
    </source>
</evidence>
<protein>
    <recommendedName>
        <fullName evidence="8">Cytidylate kinase</fullName>
        <shortName evidence="8">CK</shortName>
        <ecNumber evidence="8">2.7.4.25</ecNumber>
    </recommendedName>
    <alternativeName>
        <fullName evidence="8">Cytidine monophosphate kinase</fullName>
        <shortName evidence="8">CMP kinase</shortName>
    </alternativeName>
</protein>
<dbReference type="EMBL" id="MOEN01000002">
    <property type="protein sequence ID" value="OMH41286.1"/>
    <property type="molecule type" value="Genomic_DNA"/>
</dbReference>
<dbReference type="InterPro" id="IPR027417">
    <property type="entry name" value="P-loop_NTPase"/>
</dbReference>
<dbReference type="RefSeq" id="WP_076712258.1">
    <property type="nucleotide sequence ID" value="NZ_MOEN01000002.1"/>
</dbReference>
<keyword evidence="4 8" id="KW-0418">Kinase</keyword>
<comment type="subcellular location">
    <subcellularLocation>
        <location evidence="8">Cytoplasm</location>
    </subcellularLocation>
</comment>
<keyword evidence="2 8" id="KW-0808">Transferase</keyword>
<dbReference type="STRING" id="1914305.BLW93_01045"/>
<dbReference type="NCBIfam" id="TIGR00017">
    <property type="entry name" value="cmk"/>
    <property type="match status" value="1"/>
</dbReference>
<dbReference type="HAMAP" id="MF_00238">
    <property type="entry name" value="Cytidyl_kinase_type1"/>
    <property type="match status" value="1"/>
</dbReference>
<dbReference type="SUPFAM" id="SSF52540">
    <property type="entry name" value="P-loop containing nucleoside triphosphate hydrolases"/>
    <property type="match status" value="1"/>
</dbReference>
<comment type="similarity">
    <text evidence="1 8">Belongs to the cytidylate kinase family. Type 1 subfamily.</text>
</comment>
<dbReference type="GO" id="GO:0015949">
    <property type="term" value="P:nucleobase-containing small molecule interconversion"/>
    <property type="evidence" value="ECO:0007669"/>
    <property type="project" value="TreeGrafter"/>
</dbReference>
<dbReference type="GO" id="GO:0006220">
    <property type="term" value="P:pyrimidine nucleotide metabolic process"/>
    <property type="evidence" value="ECO:0007669"/>
    <property type="project" value="UniProtKB-UniRule"/>
</dbReference>
<dbReference type="GO" id="GO:0005524">
    <property type="term" value="F:ATP binding"/>
    <property type="evidence" value="ECO:0007669"/>
    <property type="project" value="UniProtKB-UniRule"/>
</dbReference>
<evidence type="ECO:0000256" key="7">
    <source>
        <dbReference type="ARBA" id="ARBA00048478"/>
    </source>
</evidence>